<name>C5K9P5_PERM5</name>
<feature type="region of interest" description="Disordered" evidence="2">
    <location>
        <begin position="509"/>
        <end position="528"/>
    </location>
</feature>
<dbReference type="GeneID" id="9049289"/>
<sequence>MIITDDQQWSADGDNPFGVASTTAEGKPEGQGEPLGWGSGGAWKLVCFRDKWQQLCRDVDLCDDKLAIAAAEFASDSMPLGRYEELYRAFRKVFISLEGLSKSLGKARASLGPKLEDFTTFVRKYEEAIDRELVALQKVQDDVTRVKQERDHARAMYRQESTCPEQSRQVQYRGRVQDLADTQRKAKNEVLRLLDGTQRDRDRLLLLSVIEKEDAVAARSMVEGARAEQKRAEEVSKVEHKLKHEAEGVAKEAKKMCNTITRELDRVRRQKLQVSRDLEKEERANREFAAAGGNQSFQKIQSLQAQLKEALDARAEAIGRIKAAEDAATEAKTKQRADMRVRQQLDLDAEDAEEQMKQAEDMAAQVAERANALPGVTEERDKLQQELNEVAQNTANLQTNLKKAEEDIARLKEETADLPNMRKRIEEVDNDVVEQKAALQKAQQEKDEISAKLANLKMEADTAEASASSLNKQLEQTQTWIADLRKKSAAASEELNKTTMELDEVKQVLSQEQQGKETALQNGKEAQTAIAEKEGETAAALESTKEATAERDGLKKQLQDMKTEIGQIQKEIGAEQKATAQAQRDGGKIAGKVESMQKNIDVKVAPGRIGSYTPPVRSSSSFKPTATVDYSTGSTYVAATPGDVTTSTTSDKLKHGGEVTWDYTKKGGKKVGGWMKDGYGAAKRKCRDTHGSRSFFVWLLRGQISGVGVAIERMSENLDATEPGAARWWLPHHDKASFAFIRIDDILVNPPRVHLTIGTDTCSGSRVCFPLYIIDSRARTGRSAWFFSM</sequence>
<feature type="coiled-coil region" evidence="1">
    <location>
        <begin position="250"/>
        <end position="501"/>
    </location>
</feature>
<protein>
    <submittedName>
        <fullName evidence="3">Repeat organellar protein, putative</fullName>
    </submittedName>
</protein>
<feature type="coiled-coil region" evidence="1">
    <location>
        <begin position="544"/>
        <end position="571"/>
    </location>
</feature>
<dbReference type="RefSeq" id="XP_002787021.1">
    <property type="nucleotide sequence ID" value="XM_002786975.1"/>
</dbReference>
<dbReference type="PANTHER" id="PTHR23159">
    <property type="entry name" value="CENTROSOMAL PROTEIN 2"/>
    <property type="match status" value="1"/>
</dbReference>
<dbReference type="InParanoid" id="C5K9P5"/>
<dbReference type="AlphaFoldDB" id="C5K9P5"/>
<evidence type="ECO:0000256" key="2">
    <source>
        <dbReference type="SAM" id="MobiDB-lite"/>
    </source>
</evidence>
<organism evidence="4">
    <name type="scientific">Perkinsus marinus (strain ATCC 50983 / TXsc)</name>
    <dbReference type="NCBI Taxonomy" id="423536"/>
    <lineage>
        <taxon>Eukaryota</taxon>
        <taxon>Sar</taxon>
        <taxon>Alveolata</taxon>
        <taxon>Perkinsozoa</taxon>
        <taxon>Perkinsea</taxon>
        <taxon>Perkinsida</taxon>
        <taxon>Perkinsidae</taxon>
        <taxon>Perkinsus</taxon>
    </lineage>
</organism>
<keyword evidence="4" id="KW-1185">Reference proteome</keyword>
<accession>C5K9P5</accession>
<evidence type="ECO:0000256" key="1">
    <source>
        <dbReference type="SAM" id="Coils"/>
    </source>
</evidence>
<feature type="region of interest" description="Disordered" evidence="2">
    <location>
        <begin position="1"/>
        <end position="36"/>
    </location>
</feature>
<keyword evidence="1" id="KW-0175">Coiled coil</keyword>
<evidence type="ECO:0000313" key="3">
    <source>
        <dbReference type="EMBL" id="EER18817.1"/>
    </source>
</evidence>
<dbReference type="Proteomes" id="UP000007800">
    <property type="component" value="Unassembled WGS sequence"/>
</dbReference>
<reference evidence="3 4" key="1">
    <citation type="submission" date="2008-07" db="EMBL/GenBank/DDBJ databases">
        <authorList>
            <person name="El-Sayed N."/>
            <person name="Caler E."/>
            <person name="Inman J."/>
            <person name="Amedeo P."/>
            <person name="Hass B."/>
            <person name="Wortman J."/>
        </authorList>
    </citation>
    <scope>NUCLEOTIDE SEQUENCE [LARGE SCALE GENOMIC DNA]</scope>
    <source>
        <strain evidence="4">ATCC 50983 / TXsc</strain>
    </source>
</reference>
<feature type="coiled-coil region" evidence="1">
    <location>
        <begin position="122"/>
        <end position="156"/>
    </location>
</feature>
<proteinExistence type="predicted"/>
<evidence type="ECO:0000313" key="4">
    <source>
        <dbReference type="Proteomes" id="UP000007800"/>
    </source>
</evidence>
<dbReference type="PANTHER" id="PTHR23159:SF31">
    <property type="entry name" value="CENTROSOME-ASSOCIATED PROTEIN CEP250 ISOFORM X1"/>
    <property type="match status" value="1"/>
</dbReference>
<gene>
    <name evidence="3" type="ORF">Pmar_PMAR006441</name>
</gene>
<dbReference type="EMBL" id="GG671513">
    <property type="protein sequence ID" value="EER18817.1"/>
    <property type="molecule type" value="Genomic_DNA"/>
</dbReference>
<feature type="compositionally biased region" description="Polar residues" evidence="2">
    <location>
        <begin position="1"/>
        <end position="10"/>
    </location>
</feature>